<evidence type="ECO:0000313" key="8">
    <source>
        <dbReference type="Proteomes" id="UP001204772"/>
    </source>
</evidence>
<organism evidence="7 8">
    <name type="scientific">Runella salmonicolor</name>
    <dbReference type="NCBI Taxonomy" id="2950278"/>
    <lineage>
        <taxon>Bacteria</taxon>
        <taxon>Pseudomonadati</taxon>
        <taxon>Bacteroidota</taxon>
        <taxon>Cytophagia</taxon>
        <taxon>Cytophagales</taxon>
        <taxon>Spirosomataceae</taxon>
        <taxon>Runella</taxon>
    </lineage>
</organism>
<gene>
    <name evidence="7" type="ORF">NCI00_29190</name>
</gene>
<keyword evidence="8" id="KW-1185">Reference proteome</keyword>
<dbReference type="Pfam" id="PF20009">
    <property type="entry name" value="GEVED"/>
    <property type="match status" value="2"/>
</dbReference>
<evidence type="ECO:0000256" key="2">
    <source>
        <dbReference type="ARBA" id="ARBA00022737"/>
    </source>
</evidence>
<feature type="domain" description="Calx-beta" evidence="6">
    <location>
        <begin position="1014"/>
        <end position="1114"/>
    </location>
</feature>
<feature type="domain" description="Calx-beta" evidence="6">
    <location>
        <begin position="891"/>
        <end position="994"/>
    </location>
</feature>
<keyword evidence="4" id="KW-0813">Transport</keyword>
<dbReference type="NCBIfam" id="NF045639">
    <property type="entry name" value="GCX_COOH"/>
    <property type="match status" value="1"/>
</dbReference>
<dbReference type="Proteomes" id="UP001204772">
    <property type="component" value="Unassembled WGS sequence"/>
</dbReference>
<keyword evidence="1" id="KW-0732">Signal</keyword>
<dbReference type="RefSeq" id="WP_253533481.1">
    <property type="nucleotide sequence ID" value="NZ_JAMZEL010000029.1"/>
</dbReference>
<dbReference type="InterPro" id="IPR055015">
    <property type="entry name" value="GCX_COOH"/>
</dbReference>
<accession>A0ABT1G0R4</accession>
<proteinExistence type="predicted"/>
<dbReference type="PANTHER" id="PTHR11878">
    <property type="entry name" value="SODIUM/CALCIUM EXCHANGER"/>
    <property type="match status" value="1"/>
</dbReference>
<dbReference type="SUPFAM" id="SSF141072">
    <property type="entry name" value="CalX-like"/>
    <property type="match status" value="10"/>
</dbReference>
<evidence type="ECO:0000256" key="4">
    <source>
        <dbReference type="ARBA" id="ARBA00023065"/>
    </source>
</evidence>
<dbReference type="NCBIfam" id="NF041518">
    <property type="entry name" value="choice_anch_Q"/>
    <property type="match status" value="1"/>
</dbReference>
<evidence type="ECO:0000256" key="5">
    <source>
        <dbReference type="SAM" id="MobiDB-lite"/>
    </source>
</evidence>
<feature type="non-terminal residue" evidence="7">
    <location>
        <position position="1"/>
    </location>
</feature>
<dbReference type="Pfam" id="PF03160">
    <property type="entry name" value="Calx-beta"/>
    <property type="match status" value="9"/>
</dbReference>
<keyword evidence="4" id="KW-0406">Ion transport</keyword>
<dbReference type="InterPro" id="IPR038081">
    <property type="entry name" value="CalX-like_sf"/>
</dbReference>
<evidence type="ECO:0000313" key="7">
    <source>
        <dbReference type="EMBL" id="MCP1386553.1"/>
    </source>
</evidence>
<dbReference type="InterPro" id="IPR059226">
    <property type="entry name" value="Choice_anch_Q_dom"/>
</dbReference>
<feature type="domain" description="Calx-beta" evidence="6">
    <location>
        <begin position="1131"/>
        <end position="1232"/>
    </location>
</feature>
<dbReference type="InterPro" id="IPR045474">
    <property type="entry name" value="GEVED"/>
</dbReference>
<protein>
    <submittedName>
        <fullName evidence="7">GEVED domain-containing protein</fullName>
    </submittedName>
</protein>
<evidence type="ECO:0000259" key="6">
    <source>
        <dbReference type="SMART" id="SM00237"/>
    </source>
</evidence>
<sequence>VVVNGDLKVEPNETFTVPLSSVVASGRNVVISGPSGTGTGTITNDDAATISINDVTQVEGNAGTITFTFNVTLSQVVSSAVTVDFATANGTANAGGDYTPNSGTLTFPANGAGQTQTVSVSVLGDVVGEANETFFVNLTNIMGAADVTFADNQGLGTIQDDDLSFSISDATILEGNSGTTTLTFTVTRNSTATAETIDYQTADNTATTADNDYVAKNGTLTFAVGDASEDIVITLNGDLKVEPNETFFVNLSNLSNGSISDGQGQGTITNDDAAVVTLSGGTAKNEGAAGTTSYTFTATLNNPVQGGLSVAYTTTNGTASTADNDYTDNDGTLTFTGTSGEQKTITVLVNGDNKVELDEAFTVALGAITLAPVEVTTAGSPQTGTITNDDAATVALVGNVSQSEAITPQVFSVSLSNPVDVAVTVNFSTTDGTATTADNDYTGITNQVVTFAAGTTTAQTVNVTVVNDAKVEANEGFNVGLSSLVASGRNVILGTSTGTGTIQNDDAATVTLSIPSTPYLQNEGNSGTTAYVFTATLNNPVQGGFQVAYTTNDGLAIAPEDYTDNDGSLSFAGTAGEMKTITVLANGDLKVEANEDFTVALGAITGAPAGVTVVGSPKQAVITNDELDFGDAPDTYNTLLGNNGARHNTSIAFHLGATVDGDVDGQPTPTGNGDDIDAEGDDDDGVTLPSAFITGTTANITVNASGAGFLNAWVDFNNDGDFGDMGEQVFTNQALATGDNNLTIAVPSGAVPALTFARFRYTTATVMTPSFVGLQTTGEVEDYQVNILNTQFSVSSPTVAEGNASTTSLTFVISRTNNANAASVDYAITGGTASSGTDYVALASGTANFTAGGALTQNVTVTVNGDLMVEDNETVILTLSNPVGGGISTATGTGSITNDDAATLTLSGGTAKNEGLSGTVSYTFTATLSAAVQGGFGAPYTTTNGTATVADNDYVDNDGNLSFAGTSGEQKTITVLVNGDNKVELDETFTVALGALTGLTPVQLAAITTTDSPQTGTITNDDAATVALVGNISELESTTPQTFSVSLSNPVDANVTVNFSTSDSTATTADNDYTGITNQTVTFMAGSTSAQTVNVSITNDTKVEINEVYKVALTNLAASGRNVILGTSIGRGNIQNDDGATLTLSGGTSKAEGNSGTTSFIFTATLNNAVQGGFSVAYTTNDSTATVADNDYTDNDGTLTFVGTAGETKDITVLVKGDSKVEANEAFKVILGALSGTVLDASIARKDTIQIGDITNDEIDFGDAPASYGTLTANNGARHATLLGMYLGTAIDGDEDGQPTATANGDDTDTDGDDEDGVTFPNFLLTGTSTSVTVTASVAGKLDAWIDFNQDGDFDDIGERIANTLSLTAGSNQVNFSVPVGSPDGNAPARFRFSSAGGLNATGLAPDGEVEDYVAAVINTLRIYVNAANVNPSQDGSTWAKAFSNLQSGLNAAATSMFPDIEIWVAQGTYKPGTLRSDVFKIPSKVRVYGGFVGTEINLSERNWVTHPVILSGEIGTIQRNDNSYHVVLFKSTDSLTRLDGFRIERGFAEFVAGTQNINVPDLLASGGGILAIEKSKGLITNCVITDNRAIGGGGMLLRDSSQLAITKTIIYGNEATFGGGVYVLGGSKPYFENVLMVINKGLGGGMYVNGSQPSLMNCTIASNKDDGNNAGGIFNANSLTTVKNSILWGNTAPQSTTGSVITYSTVEGGFSGVGNSNLNPLFVNANPVGLAPLGTLGDYHLQICSPAINGGDNAGAPNEDLEGNVRPFPVGLGIVDRGVFESQSSGSSGPANLTVTEPITSGTVLKVADKIVATNQVSGATVVYQAGKSVTLLPGFTATVGEGNSFQALIGGCDK</sequence>
<feature type="domain" description="Calx-beta" evidence="6">
    <location>
        <begin position="38"/>
        <end position="139"/>
    </location>
</feature>
<dbReference type="SMART" id="SM00237">
    <property type="entry name" value="Calx_beta"/>
    <property type="match status" value="9"/>
</dbReference>
<evidence type="ECO:0000256" key="1">
    <source>
        <dbReference type="ARBA" id="ARBA00022729"/>
    </source>
</evidence>
<feature type="domain" description="Calx-beta" evidence="6">
    <location>
        <begin position="382"/>
        <end position="482"/>
    </location>
</feature>
<dbReference type="InterPro" id="IPR003644">
    <property type="entry name" value="Calx_beta"/>
</dbReference>
<keyword evidence="2" id="KW-0677">Repeat</keyword>
<feature type="region of interest" description="Disordered" evidence="5">
    <location>
        <begin position="661"/>
        <end position="680"/>
    </location>
</feature>
<keyword evidence="3" id="KW-0106">Calcium</keyword>
<dbReference type="SUPFAM" id="SSF51126">
    <property type="entry name" value="Pectin lyase-like"/>
    <property type="match status" value="1"/>
</dbReference>
<name>A0ABT1G0R4_9BACT</name>
<comment type="caution">
    <text evidence="7">The sequence shown here is derived from an EMBL/GenBank/DDBJ whole genome shotgun (WGS) entry which is preliminary data.</text>
</comment>
<dbReference type="PANTHER" id="PTHR11878:SF65">
    <property type="entry name" value="NA_CA-EXCHANGE PROTEIN, ISOFORM G"/>
    <property type="match status" value="1"/>
</dbReference>
<feature type="domain" description="Calx-beta" evidence="6">
    <location>
        <begin position="264"/>
        <end position="366"/>
    </location>
</feature>
<dbReference type="InterPro" id="IPR011050">
    <property type="entry name" value="Pectin_lyase_fold/virulence"/>
</dbReference>
<dbReference type="Gene3D" id="2.60.40.2030">
    <property type="match status" value="9"/>
</dbReference>
<evidence type="ECO:0000256" key="3">
    <source>
        <dbReference type="ARBA" id="ARBA00022837"/>
    </source>
</evidence>
<feature type="domain" description="Calx-beta" evidence="6">
    <location>
        <begin position="154"/>
        <end position="252"/>
    </location>
</feature>
<dbReference type="InterPro" id="IPR051171">
    <property type="entry name" value="CaCA"/>
</dbReference>
<feature type="domain" description="Calx-beta" evidence="6">
    <location>
        <begin position="776"/>
        <end position="880"/>
    </location>
</feature>
<feature type="domain" description="Calx-beta" evidence="6">
    <location>
        <begin position="499"/>
        <end position="602"/>
    </location>
</feature>
<dbReference type="EMBL" id="JAMZEL010000029">
    <property type="protein sequence ID" value="MCP1386553.1"/>
    <property type="molecule type" value="Genomic_DNA"/>
</dbReference>
<reference evidence="7 8" key="1">
    <citation type="submission" date="2022-06" db="EMBL/GenBank/DDBJ databases">
        <title>Runella sp. S5 genome sequencing.</title>
        <authorList>
            <person name="Park S."/>
        </authorList>
    </citation>
    <scope>NUCLEOTIDE SEQUENCE [LARGE SCALE GENOMIC DNA]</scope>
    <source>
        <strain evidence="7 8">S5</strain>
    </source>
</reference>
<feature type="region of interest" description="Disordered" evidence="5">
    <location>
        <begin position="1293"/>
        <end position="1314"/>
    </location>
</feature>